<dbReference type="InterPro" id="IPR027417">
    <property type="entry name" value="P-loop_NTPase"/>
</dbReference>
<dbReference type="EMBL" id="AFYV02000539">
    <property type="protein sequence ID" value="KFG64713.1"/>
    <property type="molecule type" value="Genomic_DNA"/>
</dbReference>
<dbReference type="Pfam" id="PF01926">
    <property type="entry name" value="MMR_HSR1"/>
    <property type="match status" value="1"/>
</dbReference>
<dbReference type="VEuPathDB" id="ToxoDB:TGRUB_217760B"/>
<accession>A0A086M745</accession>
<protein>
    <submittedName>
        <fullName evidence="2">GTP-binding protein</fullName>
    </submittedName>
</protein>
<name>A0A086M745_TOXGO</name>
<reference evidence="2 3" key="1">
    <citation type="submission" date="2014-05" db="EMBL/GenBank/DDBJ databases">
        <authorList>
            <person name="Sibley D."/>
            <person name="Venepally P."/>
            <person name="Karamycheva S."/>
            <person name="Hadjithomas M."/>
            <person name="Khan A."/>
            <person name="Brunk B."/>
            <person name="Roos D."/>
            <person name="Caler E."/>
            <person name="Lorenzi H."/>
        </authorList>
    </citation>
    <scope>NUCLEOTIDE SEQUENCE [LARGE SCALE GENOMIC DNA]</scope>
    <source>
        <strain evidence="2 3">RUB</strain>
    </source>
</reference>
<evidence type="ECO:0000313" key="3">
    <source>
        <dbReference type="Proteomes" id="UP000028834"/>
    </source>
</evidence>
<feature type="domain" description="G" evidence="1">
    <location>
        <begin position="1"/>
        <end position="21"/>
    </location>
</feature>
<feature type="non-terminal residue" evidence="2">
    <location>
        <position position="1"/>
    </location>
</feature>
<dbReference type="GO" id="GO:0005525">
    <property type="term" value="F:GTP binding"/>
    <property type="evidence" value="ECO:0007669"/>
    <property type="project" value="InterPro"/>
</dbReference>
<dbReference type="Gene3D" id="3.40.50.300">
    <property type="entry name" value="P-loop containing nucleotide triphosphate hydrolases"/>
    <property type="match status" value="1"/>
</dbReference>
<feature type="non-terminal residue" evidence="2">
    <location>
        <position position="31"/>
    </location>
</feature>
<proteinExistence type="predicted"/>
<organism evidence="2 3">
    <name type="scientific">Toxoplasma gondii RUB</name>
    <dbReference type="NCBI Taxonomy" id="935652"/>
    <lineage>
        <taxon>Eukaryota</taxon>
        <taxon>Sar</taxon>
        <taxon>Alveolata</taxon>
        <taxon>Apicomplexa</taxon>
        <taxon>Conoidasida</taxon>
        <taxon>Coccidia</taxon>
        <taxon>Eucoccidiorida</taxon>
        <taxon>Eimeriorina</taxon>
        <taxon>Sarcocystidae</taxon>
        <taxon>Toxoplasma</taxon>
    </lineage>
</organism>
<evidence type="ECO:0000313" key="2">
    <source>
        <dbReference type="EMBL" id="KFG64713.1"/>
    </source>
</evidence>
<sequence length="31" mass="3163">VAAVGHSNVGKSSLLNALMHGRDVARSCSKP</sequence>
<dbReference type="InterPro" id="IPR006073">
    <property type="entry name" value="GTP-bd"/>
</dbReference>
<dbReference type="SUPFAM" id="SSF52540">
    <property type="entry name" value="P-loop containing nucleoside triphosphate hydrolases"/>
    <property type="match status" value="1"/>
</dbReference>
<comment type="caution">
    <text evidence="2">The sequence shown here is derived from an EMBL/GenBank/DDBJ whole genome shotgun (WGS) entry which is preliminary data.</text>
</comment>
<dbReference type="Proteomes" id="UP000028834">
    <property type="component" value="Unassembled WGS sequence"/>
</dbReference>
<gene>
    <name evidence="2" type="ORF">TGRUB_217760B</name>
</gene>
<dbReference type="AlphaFoldDB" id="A0A086M745"/>
<evidence type="ECO:0000259" key="1">
    <source>
        <dbReference type="Pfam" id="PF01926"/>
    </source>
</evidence>